<feature type="region of interest" description="Disordered" evidence="2">
    <location>
        <begin position="632"/>
        <end position="670"/>
    </location>
</feature>
<proteinExistence type="predicted"/>
<dbReference type="Proteomes" id="UP000689129">
    <property type="component" value="Unassembled WGS sequence"/>
</dbReference>
<comment type="caution">
    <text evidence="5">The sequence shown here is derived from an EMBL/GenBank/DDBJ whole genome shotgun (WGS) entry which is preliminary data.</text>
</comment>
<feature type="compositionally biased region" description="Basic and acidic residues" evidence="2">
    <location>
        <begin position="483"/>
        <end position="495"/>
    </location>
</feature>
<feature type="compositionally biased region" description="Acidic residues" evidence="2">
    <location>
        <begin position="638"/>
        <end position="657"/>
    </location>
</feature>
<feature type="compositionally biased region" description="Pro residues" evidence="2">
    <location>
        <begin position="516"/>
        <end position="526"/>
    </location>
</feature>
<keyword evidence="1" id="KW-0175">Coiled coil</keyword>
<evidence type="ECO:0000256" key="3">
    <source>
        <dbReference type="SAM" id="Phobius"/>
    </source>
</evidence>
<name>A0A8I2ZVB6_VERLO</name>
<reference evidence="5" key="1">
    <citation type="journal article" date="2021" name="Mol. Plant Pathol.">
        <title>A 20-kb lineage-specific genomic region tames virulence in pathogenic amphidiploid Verticillium longisporum.</title>
        <authorList>
            <person name="Harting R."/>
            <person name="Starke J."/>
            <person name="Kusch H."/>
            <person name="Poggeler S."/>
            <person name="Maurus I."/>
            <person name="Schluter R."/>
            <person name="Landesfeind M."/>
            <person name="Bulla I."/>
            <person name="Nowrousian M."/>
            <person name="de Jonge R."/>
            <person name="Stahlhut G."/>
            <person name="Hoff K.J."/>
            <person name="Asshauer K.P."/>
            <person name="Thurmer A."/>
            <person name="Stanke M."/>
            <person name="Daniel R."/>
            <person name="Morgenstern B."/>
            <person name="Thomma B.P.H.J."/>
            <person name="Kronstad J.W."/>
            <person name="Braus-Stromeyer S.A."/>
            <person name="Braus G.H."/>
        </authorList>
    </citation>
    <scope>NUCLEOTIDE SEQUENCE</scope>
    <source>
        <strain evidence="5">Vl32</strain>
    </source>
</reference>
<feature type="compositionally biased region" description="Basic and acidic residues" evidence="2">
    <location>
        <begin position="752"/>
        <end position="761"/>
    </location>
</feature>
<feature type="compositionally biased region" description="Polar residues" evidence="2">
    <location>
        <begin position="129"/>
        <end position="140"/>
    </location>
</feature>
<dbReference type="OrthoDB" id="687730at2759"/>
<evidence type="ECO:0000256" key="1">
    <source>
        <dbReference type="SAM" id="Coils"/>
    </source>
</evidence>
<keyword evidence="3" id="KW-0812">Transmembrane</keyword>
<sequence length="837" mass="91428">MLVQKSHMQRIIAGTKSQTRAPRCLPSTSIASHIIFTTCRHTYDIPDATGHLGDDLFESFLSRRSDQPSSCRRVEPPTFALLPPSLTIDERRLASSPSATTFFRTTLFLMTAVANPPSFQQVNRSAWNINGGQNLNSMNSDDVRGMFMPRKPMQRSNSSSSISSTSSASSTTTVATNGSQSNERQNPVELGRMPAGRGPMNGHTINGSSLQQNPGQPQMTQQQSLGARPLGEPMPSGQPVLFLLSLNGTFERKTISVPFYPDSLRIGRQTNQKTIPTPANGFFDSKVLSRQHAEVWADRMGKIFIRDVKSSNGTFVNGSRLSAENRESEPHELQTQDHLELGIDIVSEDQKTVVHHKVAAKVEHAGFANPSSNVMEMNFGDLDPANGGAMLGPSQGGGMQQYRGRQGSNVSMASNGRMMPAGGIAGPQMNGAPGRGPFMLSSVTSDHIIKRLHNEMRSARLQSQDLGRTGQFIGALLSKEDIKDLDKPDVPEPPKHMMNGNGLPFRADSKARFSDPPAPPPQQPLPEKPDVPSLKRAATERPKSHPTNSSPVRPDNMSQIIQLTEALNNAKKEIDTQTTRMKDLEEMLQREREARELAEDLARRLEDTAITKEANGVSKEGGSDLLEEAFEPPREGVEPVDVDMPDADAVADADDQSDANQQDATPVDKVEEVTAQFQAKLDSMMSDMNDLKQQMEAWKQRCEKAEAERDTDRQTLAEMVVKLRKEEEARQAAELAKSRSPSKGRGRSSSRASREPSETSLEKANGVSKSDVEDPADRPTLSRANTITPLTASTGALMHKRALVDGVPYTSMLGVVLIGVGLMAYINGWQPPPRPAH</sequence>
<keyword evidence="3" id="KW-0472">Membrane</keyword>
<feature type="transmembrane region" description="Helical" evidence="3">
    <location>
        <begin position="807"/>
        <end position="826"/>
    </location>
</feature>
<feature type="compositionally biased region" description="Low complexity" evidence="2">
    <location>
        <begin position="156"/>
        <end position="179"/>
    </location>
</feature>
<dbReference type="FunFam" id="2.60.200.20:FF:000127">
    <property type="entry name" value="Uncharacterized protein C3H7.13"/>
    <property type="match status" value="1"/>
</dbReference>
<feature type="domain" description="FHA" evidence="4">
    <location>
        <begin position="264"/>
        <end position="321"/>
    </location>
</feature>
<dbReference type="PANTHER" id="PTHR15715">
    <property type="entry name" value="CENTROSOMAL PROTEIN OF 170 KDA"/>
    <property type="match status" value="1"/>
</dbReference>
<keyword evidence="3" id="KW-1133">Transmembrane helix</keyword>
<organism evidence="5 6">
    <name type="scientific">Verticillium longisporum</name>
    <name type="common">Verticillium dahliae var. longisporum</name>
    <dbReference type="NCBI Taxonomy" id="100787"/>
    <lineage>
        <taxon>Eukaryota</taxon>
        <taxon>Fungi</taxon>
        <taxon>Dikarya</taxon>
        <taxon>Ascomycota</taxon>
        <taxon>Pezizomycotina</taxon>
        <taxon>Sordariomycetes</taxon>
        <taxon>Hypocreomycetidae</taxon>
        <taxon>Glomerellales</taxon>
        <taxon>Plectosphaerellaceae</taxon>
        <taxon>Verticillium</taxon>
    </lineage>
</organism>
<dbReference type="InterPro" id="IPR051176">
    <property type="entry name" value="Cent_Immune-Sig_Mod"/>
</dbReference>
<feature type="region of interest" description="Disordered" evidence="2">
    <location>
        <begin position="483"/>
        <end position="555"/>
    </location>
</feature>
<feature type="region of interest" description="Disordered" evidence="2">
    <location>
        <begin position="730"/>
        <end position="787"/>
    </location>
</feature>
<dbReference type="GO" id="GO:0005737">
    <property type="term" value="C:cytoplasm"/>
    <property type="evidence" value="ECO:0007669"/>
    <property type="project" value="TreeGrafter"/>
</dbReference>
<dbReference type="PROSITE" id="PS50006">
    <property type="entry name" value="FHA_DOMAIN"/>
    <property type="match status" value="1"/>
</dbReference>
<feature type="compositionally biased region" description="Polar residues" evidence="2">
    <location>
        <begin position="545"/>
        <end position="555"/>
    </location>
</feature>
<feature type="coiled-coil region" evidence="1">
    <location>
        <begin position="560"/>
        <end position="608"/>
    </location>
</feature>
<dbReference type="SMART" id="SM00240">
    <property type="entry name" value="FHA"/>
    <property type="match status" value="1"/>
</dbReference>
<evidence type="ECO:0000313" key="6">
    <source>
        <dbReference type="Proteomes" id="UP000689129"/>
    </source>
</evidence>
<feature type="region of interest" description="Disordered" evidence="2">
    <location>
        <begin position="129"/>
        <end position="234"/>
    </location>
</feature>
<dbReference type="PANTHER" id="PTHR15715:SF37">
    <property type="entry name" value="LD47843P"/>
    <property type="match status" value="1"/>
</dbReference>
<dbReference type="EMBL" id="JAEMWZ010000071">
    <property type="protein sequence ID" value="KAG7138584.1"/>
    <property type="molecule type" value="Genomic_DNA"/>
</dbReference>
<dbReference type="Pfam" id="PF00498">
    <property type="entry name" value="FHA"/>
    <property type="match status" value="1"/>
</dbReference>
<evidence type="ECO:0000256" key="2">
    <source>
        <dbReference type="SAM" id="MobiDB-lite"/>
    </source>
</evidence>
<dbReference type="AlphaFoldDB" id="A0A8I2ZVB6"/>
<protein>
    <recommendedName>
        <fullName evidence="4">FHA domain-containing protein</fullName>
    </recommendedName>
</protein>
<feature type="compositionally biased region" description="Low complexity" evidence="2">
    <location>
        <begin position="211"/>
        <end position="223"/>
    </location>
</feature>
<evidence type="ECO:0000313" key="5">
    <source>
        <dbReference type="EMBL" id="KAG7138584.1"/>
    </source>
</evidence>
<dbReference type="InterPro" id="IPR000253">
    <property type="entry name" value="FHA_dom"/>
</dbReference>
<accession>A0A8I2ZVB6</accession>
<gene>
    <name evidence="5" type="ORF">HYQ45_004335</name>
</gene>
<evidence type="ECO:0000259" key="4">
    <source>
        <dbReference type="PROSITE" id="PS50006"/>
    </source>
</evidence>